<gene>
    <name evidence="1" type="ORF">CD117_02975</name>
</gene>
<comment type="caution">
    <text evidence="1">The sequence shown here is derived from an EMBL/GenBank/DDBJ whole genome shotgun (WGS) entry which is preliminary data.</text>
</comment>
<dbReference type="RefSeq" id="WP_126476644.1">
    <property type="nucleotide sequence ID" value="NZ_RXWV01000019.1"/>
</dbReference>
<evidence type="ECO:0000313" key="1">
    <source>
        <dbReference type="EMBL" id="RTX74384.1"/>
    </source>
</evidence>
<dbReference type="EMBL" id="RXWV01000019">
    <property type="protein sequence ID" value="RTX74384.1"/>
    <property type="molecule type" value="Genomic_DNA"/>
</dbReference>
<proteinExistence type="predicted"/>
<organism evidence="1 2">
    <name type="scientific">Mammaliicoccus sciuri</name>
    <name type="common">Staphylococcus sciuri</name>
    <dbReference type="NCBI Taxonomy" id="1296"/>
    <lineage>
        <taxon>Bacteria</taxon>
        <taxon>Bacillati</taxon>
        <taxon>Bacillota</taxon>
        <taxon>Bacilli</taxon>
        <taxon>Bacillales</taxon>
        <taxon>Staphylococcaceae</taxon>
        <taxon>Mammaliicoccus</taxon>
    </lineage>
</organism>
<reference evidence="1 2" key="1">
    <citation type="submission" date="2018-10" db="EMBL/GenBank/DDBJ databases">
        <title>A collection Staphylococci species genome sequencing.</title>
        <authorList>
            <person name="Cole K."/>
        </authorList>
    </citation>
    <scope>NUCLEOTIDE SEQUENCE [LARGE SCALE GENOMIC DNA]</scope>
    <source>
        <strain evidence="2">NCTC 12218</strain>
    </source>
</reference>
<dbReference type="Proteomes" id="UP000274792">
    <property type="component" value="Unassembled WGS sequence"/>
</dbReference>
<evidence type="ECO:0000313" key="2">
    <source>
        <dbReference type="Proteomes" id="UP000274792"/>
    </source>
</evidence>
<accession>A0AAJ4VIR0</accession>
<name>A0AAJ4VIR0_MAMSC</name>
<sequence length="91" mass="10767">MQATNYEFNYDNEAKNIGLIVGISDEIYFCTLSRVSTVYVEKIGDHWVAWRENYLSNNKRISNYKIIANGSFELVMARTKNYLQYINKKRK</sequence>
<dbReference type="AlphaFoldDB" id="A0AAJ4VIR0"/>
<protein>
    <submittedName>
        <fullName evidence="1">Pathogenicity island protein</fullName>
    </submittedName>
</protein>